<organism evidence="1 2">
    <name type="scientific">Cellulomonas fimi</name>
    <dbReference type="NCBI Taxonomy" id="1708"/>
    <lineage>
        <taxon>Bacteria</taxon>
        <taxon>Bacillati</taxon>
        <taxon>Actinomycetota</taxon>
        <taxon>Actinomycetes</taxon>
        <taxon>Micrococcales</taxon>
        <taxon>Cellulomonadaceae</taxon>
        <taxon>Cellulomonas</taxon>
    </lineage>
</organism>
<proteinExistence type="predicted"/>
<dbReference type="AlphaFoldDB" id="A0A7Y0QJG1"/>
<sequence length="184" mass="20592">MNRLLRLAWVVLRARARGGRQGSPLDRWRTPLRVLPHDLDLLRHMNNGVYLSLMDIGRVDMMVRSGGQRALTVRGWYPVVVAESIRFRRSLQLWERFEIVTRVLGWDERVVYVEQAFERPAGDGAPGGREVVAEAVVVARFLARSGGGVDAPEVAEAFGMPRLSPPVPDDVLAWARSIDVAARA</sequence>
<dbReference type="EMBL" id="JABCJJ010000030">
    <property type="protein sequence ID" value="NMR21302.1"/>
    <property type="molecule type" value="Genomic_DNA"/>
</dbReference>
<comment type="caution">
    <text evidence="1">The sequence shown here is derived from an EMBL/GenBank/DDBJ whole genome shotgun (WGS) entry which is preliminary data.</text>
</comment>
<evidence type="ECO:0000313" key="2">
    <source>
        <dbReference type="Proteomes" id="UP000562124"/>
    </source>
</evidence>
<dbReference type="CDD" id="cd00586">
    <property type="entry name" value="4HBT"/>
    <property type="match status" value="1"/>
</dbReference>
<evidence type="ECO:0000313" key="1">
    <source>
        <dbReference type="EMBL" id="NMR21302.1"/>
    </source>
</evidence>
<accession>A0A7Y0QJG1</accession>
<dbReference type="RefSeq" id="WP_169325676.1">
    <property type="nucleotide sequence ID" value="NZ_JABCJJ010000030.1"/>
</dbReference>
<protein>
    <submittedName>
        <fullName evidence="1">Acyl-CoA thioesterase</fullName>
    </submittedName>
</protein>
<reference evidence="1 2" key="1">
    <citation type="submission" date="2020-04" db="EMBL/GenBank/DDBJ databases">
        <title>Sequencing and Assembly of C. fimi.</title>
        <authorList>
            <person name="Ramsey A.R."/>
        </authorList>
    </citation>
    <scope>NUCLEOTIDE SEQUENCE [LARGE SCALE GENOMIC DNA]</scope>
    <source>
        <strain evidence="1 2">SB</strain>
    </source>
</reference>
<dbReference type="InterPro" id="IPR029069">
    <property type="entry name" value="HotDog_dom_sf"/>
</dbReference>
<dbReference type="Proteomes" id="UP000562124">
    <property type="component" value="Unassembled WGS sequence"/>
</dbReference>
<dbReference type="Pfam" id="PF13279">
    <property type="entry name" value="4HBT_2"/>
    <property type="match status" value="1"/>
</dbReference>
<dbReference type="PANTHER" id="PTHR12475:SF4">
    <property type="entry name" value="PROTEIN THEM6"/>
    <property type="match status" value="1"/>
</dbReference>
<keyword evidence="2" id="KW-1185">Reference proteome</keyword>
<gene>
    <name evidence="1" type="ORF">HIR71_13950</name>
</gene>
<dbReference type="InterPro" id="IPR051490">
    <property type="entry name" value="THEM6_lcsJ_thioesterase"/>
</dbReference>
<dbReference type="PANTHER" id="PTHR12475">
    <property type="match status" value="1"/>
</dbReference>
<dbReference type="SUPFAM" id="SSF54637">
    <property type="entry name" value="Thioesterase/thiol ester dehydrase-isomerase"/>
    <property type="match status" value="1"/>
</dbReference>
<dbReference type="Gene3D" id="3.10.129.10">
    <property type="entry name" value="Hotdog Thioesterase"/>
    <property type="match status" value="1"/>
</dbReference>
<name>A0A7Y0QJG1_CELFI</name>